<dbReference type="Proteomes" id="UP001596071">
    <property type="component" value="Unassembled WGS sequence"/>
</dbReference>
<dbReference type="InterPro" id="IPR009875">
    <property type="entry name" value="PilZ_domain"/>
</dbReference>
<proteinExistence type="predicted"/>
<protein>
    <submittedName>
        <fullName evidence="2">PilZ domain-containing protein</fullName>
    </submittedName>
</protein>
<reference evidence="3" key="1">
    <citation type="journal article" date="2019" name="Int. J. Syst. Evol. Microbiol.">
        <title>The Global Catalogue of Microorganisms (GCM) 10K type strain sequencing project: providing services to taxonomists for standard genome sequencing and annotation.</title>
        <authorList>
            <consortium name="The Broad Institute Genomics Platform"/>
            <consortium name="The Broad Institute Genome Sequencing Center for Infectious Disease"/>
            <person name="Wu L."/>
            <person name="Ma J."/>
        </authorList>
    </citation>
    <scope>NUCLEOTIDE SEQUENCE [LARGE SCALE GENOMIC DNA]</scope>
    <source>
        <strain evidence="3">KACC 11299</strain>
    </source>
</reference>
<keyword evidence="3" id="KW-1185">Reference proteome</keyword>
<gene>
    <name evidence="2" type="ORF">ACFPTP_15650</name>
</gene>
<dbReference type="SUPFAM" id="SSF141371">
    <property type="entry name" value="PilZ domain-like"/>
    <property type="match status" value="1"/>
</dbReference>
<accession>A0ABW0U282</accession>
<dbReference type="Gene3D" id="2.40.10.220">
    <property type="entry name" value="predicted glycosyltransferase like domains"/>
    <property type="match status" value="1"/>
</dbReference>
<organism evidence="2 3">
    <name type="scientific">Sporosarcina koreensis</name>
    <dbReference type="NCBI Taxonomy" id="334735"/>
    <lineage>
        <taxon>Bacteria</taxon>
        <taxon>Bacillati</taxon>
        <taxon>Bacillota</taxon>
        <taxon>Bacilli</taxon>
        <taxon>Bacillales</taxon>
        <taxon>Caryophanaceae</taxon>
        <taxon>Sporosarcina</taxon>
    </lineage>
</organism>
<sequence>MLYKRHEYFRHSFGTPLDATFRIVVGEGATESNPGDCFLLDISPGGTKIITDFDLPSEQGPVSLRLNFTLFETPIEIEGKIAWKKQSIDGFQYGIDFVEDPSIEKLIVDELKLRRRTEVGSADGKKS</sequence>
<feature type="domain" description="PilZ" evidence="1">
    <location>
        <begin position="6"/>
        <end position="104"/>
    </location>
</feature>
<dbReference type="EMBL" id="JBHSNP010000028">
    <property type="protein sequence ID" value="MFC5604669.1"/>
    <property type="molecule type" value="Genomic_DNA"/>
</dbReference>
<dbReference type="RefSeq" id="WP_381446666.1">
    <property type="nucleotide sequence ID" value="NZ_JBHSNP010000028.1"/>
</dbReference>
<evidence type="ECO:0000313" key="3">
    <source>
        <dbReference type="Proteomes" id="UP001596071"/>
    </source>
</evidence>
<evidence type="ECO:0000259" key="1">
    <source>
        <dbReference type="Pfam" id="PF07238"/>
    </source>
</evidence>
<comment type="caution">
    <text evidence="2">The sequence shown here is derived from an EMBL/GenBank/DDBJ whole genome shotgun (WGS) entry which is preliminary data.</text>
</comment>
<evidence type="ECO:0000313" key="2">
    <source>
        <dbReference type="EMBL" id="MFC5604669.1"/>
    </source>
</evidence>
<dbReference type="Pfam" id="PF07238">
    <property type="entry name" value="PilZ"/>
    <property type="match status" value="1"/>
</dbReference>
<name>A0ABW0U282_9BACL</name>